<comment type="caution">
    <text evidence="6">The sequence shown here is derived from an EMBL/GenBank/DDBJ whole genome shotgun (WGS) entry which is preliminary data.</text>
</comment>
<gene>
    <name evidence="7" type="ORF">Ptr86124_011287</name>
    <name evidence="6" type="ORF">PtrM4_053200</name>
</gene>
<organism evidence="6 8">
    <name type="scientific">Pyrenophora tritici-repentis</name>
    <dbReference type="NCBI Taxonomy" id="45151"/>
    <lineage>
        <taxon>Eukaryota</taxon>
        <taxon>Fungi</taxon>
        <taxon>Dikarya</taxon>
        <taxon>Ascomycota</taxon>
        <taxon>Pezizomycotina</taxon>
        <taxon>Dothideomycetes</taxon>
        <taxon>Pleosporomycetidae</taxon>
        <taxon>Pleosporales</taxon>
        <taxon>Pleosporineae</taxon>
        <taxon>Pleosporaceae</taxon>
        <taxon>Pyrenophora</taxon>
    </lineage>
</organism>
<accession>A0A2W1DLG6</accession>
<dbReference type="Proteomes" id="UP000249757">
    <property type="component" value="Unassembled WGS sequence"/>
</dbReference>
<dbReference type="PANTHER" id="PTHR32093">
    <property type="entry name" value="LEUCINE-RICH REPEAT EXTENSIN-LIKE PROTEIN 3-RELATED"/>
    <property type="match status" value="1"/>
</dbReference>
<evidence type="ECO:0000313" key="9">
    <source>
        <dbReference type="Proteomes" id="UP000249757"/>
    </source>
</evidence>
<dbReference type="PANTHER" id="PTHR32093:SF128">
    <property type="entry name" value="LEUCINE-RICH REPEAT-CONTAINING N-TERMINAL PLANT-TYPE DOMAIN-CONTAINING PROTEIN"/>
    <property type="match status" value="1"/>
</dbReference>
<dbReference type="AlphaFoldDB" id="A0A2W1DLG6"/>
<dbReference type="EMBL" id="NQIK02000010">
    <property type="protein sequence ID" value="KAF7565886.1"/>
    <property type="molecule type" value="Genomic_DNA"/>
</dbReference>
<keyword evidence="3 5" id="KW-0732">Signal</keyword>
<reference evidence="6" key="1">
    <citation type="journal article" date="2018" name="BMC Genomics">
        <title>Comparative genomics of the wheat fungal pathogen Pyrenophora tritici-repentis reveals chromosomal variations and genome plasticity.</title>
        <authorList>
            <person name="Moolhuijzen P."/>
            <person name="See P.T."/>
            <person name="Hane J.K."/>
            <person name="Shi G."/>
            <person name="Liu Z."/>
            <person name="Oliver R.P."/>
            <person name="Moffat C.S."/>
        </authorList>
    </citation>
    <scope>NUCLEOTIDE SEQUENCE [LARGE SCALE GENOMIC DNA]</scope>
    <source>
        <strain evidence="6">M4</strain>
    </source>
</reference>
<evidence type="ECO:0000313" key="7">
    <source>
        <dbReference type="EMBL" id="KAI1509701.1"/>
    </source>
</evidence>
<dbReference type="EMBL" id="NRDI02000019">
    <property type="protein sequence ID" value="KAI1509701.1"/>
    <property type="molecule type" value="Genomic_DNA"/>
</dbReference>
<evidence type="ECO:0000256" key="5">
    <source>
        <dbReference type="SAM" id="SignalP"/>
    </source>
</evidence>
<keyword evidence="4" id="KW-0677">Repeat</keyword>
<dbReference type="GO" id="GO:0005576">
    <property type="term" value="C:extracellular region"/>
    <property type="evidence" value="ECO:0007669"/>
    <property type="project" value="UniProtKB-SubCell"/>
</dbReference>
<evidence type="ECO:0000256" key="3">
    <source>
        <dbReference type="ARBA" id="ARBA00022729"/>
    </source>
</evidence>
<comment type="subcellular location">
    <subcellularLocation>
        <location evidence="1">Secreted</location>
    </subcellularLocation>
</comment>
<evidence type="ECO:0000313" key="6">
    <source>
        <dbReference type="EMBL" id="KAF7565886.1"/>
    </source>
</evidence>
<dbReference type="SUPFAM" id="SSF52058">
    <property type="entry name" value="L domain-like"/>
    <property type="match status" value="1"/>
</dbReference>
<sequence>MLSLILPSLLALAQGAPHGHPKGNSTGLNAGLVSDLAVAKAFAAHITGPSNVTANWTAAGDDLSLWDGFFLETNPDTNQLALASVDINGFGLEGDYQLEGFLDKLHDLALFHANSNNFKGTIPKINKLKYLYELDVSNNKLSGSFPKNALGVNGLTFFDIRFNSFSGKLPSDLFTTWPQIEAIFVNNNEFEGEIPNSIGAFPGQYLALANNKLSGAIPTTVANMASLQEFLLLGNQLTGTIPQGLGNLVNLTVFDASHNQLTGPVPEDLCASKSVQNITLEGNNLDKNLGPNCAQALKKGVLTI</sequence>
<dbReference type="Gene3D" id="3.80.10.10">
    <property type="entry name" value="Ribonuclease Inhibitor"/>
    <property type="match status" value="2"/>
</dbReference>
<evidence type="ECO:0000256" key="4">
    <source>
        <dbReference type="ARBA" id="ARBA00022737"/>
    </source>
</evidence>
<dbReference type="OMA" id="PHTIANM"/>
<protein>
    <submittedName>
        <fullName evidence="7">Leucine rich repeat protein</fullName>
    </submittedName>
    <submittedName>
        <fullName evidence="6">Leucine-rich repeat (LRR) protein</fullName>
    </submittedName>
</protein>
<dbReference type="OrthoDB" id="676979at2759"/>
<keyword evidence="2" id="KW-0964">Secreted</keyword>
<dbReference type="InterPro" id="IPR001611">
    <property type="entry name" value="Leu-rich_rpt"/>
</dbReference>
<name>A0A2W1DLG6_9PLEO</name>
<evidence type="ECO:0000256" key="2">
    <source>
        <dbReference type="ARBA" id="ARBA00022525"/>
    </source>
</evidence>
<dbReference type="InterPro" id="IPR032675">
    <property type="entry name" value="LRR_dom_sf"/>
</dbReference>
<dbReference type="Pfam" id="PF00560">
    <property type="entry name" value="LRR_1"/>
    <property type="match status" value="3"/>
</dbReference>
<proteinExistence type="predicted"/>
<reference evidence="7" key="2">
    <citation type="submission" date="2021-05" db="EMBL/GenBank/DDBJ databases">
        <authorList>
            <person name="Moolhuijzen P.M."/>
            <person name="Moffat C.S."/>
        </authorList>
    </citation>
    <scope>NUCLEOTIDE SEQUENCE</scope>
    <source>
        <strain evidence="7">86-124</strain>
    </source>
</reference>
<dbReference type="InterPro" id="IPR051582">
    <property type="entry name" value="LRR_extensin-like_regulator"/>
</dbReference>
<keyword evidence="9" id="KW-1185">Reference proteome</keyword>
<evidence type="ECO:0000313" key="8">
    <source>
        <dbReference type="Proteomes" id="UP000245464"/>
    </source>
</evidence>
<dbReference type="Proteomes" id="UP000245464">
    <property type="component" value="Chromosome 10"/>
</dbReference>
<reference evidence="9" key="4">
    <citation type="journal article" date="2022" name="Microb. Genom.">
        <title>A global pangenome for the wheat fungal pathogen Pyrenophora tritici-repentis and prediction of effector protein structural homology.</title>
        <authorList>
            <person name="Moolhuijzen P.M."/>
            <person name="See P.T."/>
            <person name="Shi G."/>
            <person name="Powell H.R."/>
            <person name="Cockram J."/>
            <person name="Jorgensen L.N."/>
            <person name="Benslimane H."/>
            <person name="Strelkov S.E."/>
            <person name="Turner J."/>
            <person name="Liu Z."/>
            <person name="Moffat C.S."/>
        </authorList>
    </citation>
    <scope>NUCLEOTIDE SEQUENCE [LARGE SCALE GENOMIC DNA]</scope>
</reference>
<evidence type="ECO:0000256" key="1">
    <source>
        <dbReference type="ARBA" id="ARBA00004613"/>
    </source>
</evidence>
<feature type="chain" id="PRO_5042700878" evidence="5">
    <location>
        <begin position="16"/>
        <end position="304"/>
    </location>
</feature>
<dbReference type="FunFam" id="3.80.10.10:FF:000383">
    <property type="entry name" value="Leucine-rich repeat receptor protein kinase EMS1"/>
    <property type="match status" value="1"/>
</dbReference>
<reference evidence="7" key="3">
    <citation type="journal article" date="2022" name="bioRxiv">
        <title>A global pangenome for the wheat fungal pathogen Pyrenophora tritici-repentis and prediction of effector protein structural homology.</title>
        <authorList>
            <person name="Moolhuijzen P."/>
            <person name="See P.T."/>
            <person name="Shi G."/>
            <person name="Powell H.R."/>
            <person name="Cockram J."/>
            <person name="Jorgensen L.N."/>
            <person name="Benslimane H."/>
            <person name="Strelkov S.E."/>
            <person name="Turner J."/>
            <person name="Liu Z."/>
            <person name="Moffat C.S."/>
        </authorList>
    </citation>
    <scope>NUCLEOTIDE SEQUENCE</scope>
    <source>
        <strain evidence="7">86-124</strain>
    </source>
</reference>
<feature type="signal peptide" evidence="5">
    <location>
        <begin position="1"/>
        <end position="15"/>
    </location>
</feature>